<keyword evidence="2" id="KW-1185">Reference proteome</keyword>
<protein>
    <submittedName>
        <fullName evidence="1">Uncharacterized protein</fullName>
    </submittedName>
</protein>
<evidence type="ECO:0000313" key="1">
    <source>
        <dbReference type="EMBL" id="EXB97311.1"/>
    </source>
</evidence>
<accession>W9RLY3</accession>
<proteinExistence type="predicted"/>
<gene>
    <name evidence="1" type="ORF">L484_024172</name>
</gene>
<sequence length="91" mass="10058">MVNSTITVVEDVVVSCNISFSCDGLLVCELKVTFDLEELGDGEISPMVPVDCLELDYLFVKKEVDCEMAYSGVVIQRLYLFPRVLCSGKIA</sequence>
<organism evidence="1 2">
    <name type="scientific">Morus notabilis</name>
    <dbReference type="NCBI Taxonomy" id="981085"/>
    <lineage>
        <taxon>Eukaryota</taxon>
        <taxon>Viridiplantae</taxon>
        <taxon>Streptophyta</taxon>
        <taxon>Embryophyta</taxon>
        <taxon>Tracheophyta</taxon>
        <taxon>Spermatophyta</taxon>
        <taxon>Magnoliopsida</taxon>
        <taxon>eudicotyledons</taxon>
        <taxon>Gunneridae</taxon>
        <taxon>Pentapetalae</taxon>
        <taxon>rosids</taxon>
        <taxon>fabids</taxon>
        <taxon>Rosales</taxon>
        <taxon>Moraceae</taxon>
        <taxon>Moreae</taxon>
        <taxon>Morus</taxon>
    </lineage>
</organism>
<reference evidence="2" key="1">
    <citation type="submission" date="2013-01" db="EMBL/GenBank/DDBJ databases">
        <title>Draft Genome Sequence of a Mulberry Tree, Morus notabilis C.K. Schneid.</title>
        <authorList>
            <person name="He N."/>
            <person name="Zhao S."/>
        </authorList>
    </citation>
    <scope>NUCLEOTIDE SEQUENCE</scope>
</reference>
<dbReference type="EMBL" id="KE345262">
    <property type="protein sequence ID" value="EXB97311.1"/>
    <property type="molecule type" value="Genomic_DNA"/>
</dbReference>
<dbReference type="AlphaFoldDB" id="W9RLY3"/>
<name>W9RLY3_9ROSA</name>
<evidence type="ECO:0000313" key="2">
    <source>
        <dbReference type="Proteomes" id="UP000030645"/>
    </source>
</evidence>
<dbReference type="Proteomes" id="UP000030645">
    <property type="component" value="Unassembled WGS sequence"/>
</dbReference>